<proteinExistence type="inferred from homology"/>
<keyword evidence="9" id="KW-1185">Reference proteome</keyword>
<dbReference type="InterPro" id="IPR016181">
    <property type="entry name" value="Acyl_CoA_acyltransferase"/>
</dbReference>
<evidence type="ECO:0000313" key="8">
    <source>
        <dbReference type="EMBL" id="KAK1764845.1"/>
    </source>
</evidence>
<keyword evidence="3 6" id="KW-1133">Transmembrane helix</keyword>
<dbReference type="GO" id="GO:0016747">
    <property type="term" value="F:acyltransferase activity, transferring groups other than amino-acyl groups"/>
    <property type="evidence" value="ECO:0007669"/>
    <property type="project" value="InterPro"/>
</dbReference>
<dbReference type="InterPro" id="IPR013901">
    <property type="entry name" value="Anthrone_oxy"/>
</dbReference>
<protein>
    <recommendedName>
        <fullName evidence="7">N-acetyltransferase domain-containing protein</fullName>
    </recommendedName>
</protein>
<feature type="transmembrane region" description="Helical" evidence="6">
    <location>
        <begin position="260"/>
        <end position="278"/>
    </location>
</feature>
<feature type="transmembrane region" description="Helical" evidence="6">
    <location>
        <begin position="230"/>
        <end position="248"/>
    </location>
</feature>
<evidence type="ECO:0000256" key="1">
    <source>
        <dbReference type="ARBA" id="ARBA00004141"/>
    </source>
</evidence>
<dbReference type="Pfam" id="PF08592">
    <property type="entry name" value="Anthrone_oxy"/>
    <property type="match status" value="1"/>
</dbReference>
<name>A0AAJ0BV29_9PEZI</name>
<dbReference type="Pfam" id="PF13302">
    <property type="entry name" value="Acetyltransf_3"/>
    <property type="match status" value="1"/>
</dbReference>
<evidence type="ECO:0000313" key="9">
    <source>
        <dbReference type="Proteomes" id="UP001244011"/>
    </source>
</evidence>
<dbReference type="GO" id="GO:0016020">
    <property type="term" value="C:membrane"/>
    <property type="evidence" value="ECO:0007669"/>
    <property type="project" value="UniProtKB-SubCell"/>
</dbReference>
<dbReference type="PANTHER" id="PTHR35042:SF1">
    <property type="entry name" value="DUF1772-DOMAIN-CONTAINING PROTEIN"/>
    <property type="match status" value="1"/>
</dbReference>
<accession>A0AAJ0BV29</accession>
<keyword evidence="4 6" id="KW-0472">Membrane</keyword>
<comment type="similarity">
    <text evidence="5">Belongs to the anthrone oxygenase family.</text>
</comment>
<dbReference type="EMBL" id="MU839018">
    <property type="protein sequence ID" value="KAK1764845.1"/>
    <property type="molecule type" value="Genomic_DNA"/>
</dbReference>
<dbReference type="PANTHER" id="PTHR35042">
    <property type="entry name" value="ANTHRONE OXYGENASE ENCC"/>
    <property type="match status" value="1"/>
</dbReference>
<sequence>MQWTHVGHVDLDASETQAKLDAYLPPNDVRTYNFAICLRETGELIGTGGCLGLHCEFGWPEVGYMFRREYWGIGLATEFLRAFSAVWSGLPRVETEFRVDPRTVTGDDGVCEEQLIAITDRSNLKSRAVLEKCGFEFLLTFEGGKLGEEFEGVVIELPTFRFFPRQTYGTMPPFTSASAVAAMTGILGSAWTAGGIASLSSFAVPGILSAPAPPQILAKQWETLFNRGKSTMPIVAIASLLGYAYLAYRQKSSGLGWKRYAMAGALTIAIVPYTLIFMGPTNSSLLQAASGATTLSDDATHSLMLTWKSLNMGRSMLPLAGALLGLCTLVAP</sequence>
<evidence type="ECO:0000256" key="3">
    <source>
        <dbReference type="ARBA" id="ARBA00022989"/>
    </source>
</evidence>
<dbReference type="Proteomes" id="UP001244011">
    <property type="component" value="Unassembled WGS sequence"/>
</dbReference>
<evidence type="ECO:0000256" key="5">
    <source>
        <dbReference type="ARBA" id="ARBA00034313"/>
    </source>
</evidence>
<comment type="subcellular location">
    <subcellularLocation>
        <location evidence="1">Membrane</location>
        <topology evidence="1">Multi-pass membrane protein</topology>
    </subcellularLocation>
</comment>
<dbReference type="Gene3D" id="3.40.630.30">
    <property type="match status" value="1"/>
</dbReference>
<dbReference type="InterPro" id="IPR000182">
    <property type="entry name" value="GNAT_dom"/>
</dbReference>
<evidence type="ECO:0000259" key="7">
    <source>
        <dbReference type="Pfam" id="PF13302"/>
    </source>
</evidence>
<reference evidence="8" key="1">
    <citation type="submission" date="2023-06" db="EMBL/GenBank/DDBJ databases">
        <title>Genome-scale phylogeny and comparative genomics of the fungal order Sordariales.</title>
        <authorList>
            <consortium name="Lawrence Berkeley National Laboratory"/>
            <person name="Hensen N."/>
            <person name="Bonometti L."/>
            <person name="Westerberg I."/>
            <person name="Brannstrom I.O."/>
            <person name="Guillou S."/>
            <person name="Cros-Aarteil S."/>
            <person name="Calhoun S."/>
            <person name="Haridas S."/>
            <person name="Kuo A."/>
            <person name="Mondo S."/>
            <person name="Pangilinan J."/>
            <person name="Riley R."/>
            <person name="Labutti K."/>
            <person name="Andreopoulos B."/>
            <person name="Lipzen A."/>
            <person name="Chen C."/>
            <person name="Yanf M."/>
            <person name="Daum C."/>
            <person name="Ng V."/>
            <person name="Clum A."/>
            <person name="Steindorff A."/>
            <person name="Ohm R."/>
            <person name="Martin F."/>
            <person name="Silar P."/>
            <person name="Natvig D."/>
            <person name="Lalanne C."/>
            <person name="Gautier V."/>
            <person name="Ament-Velasquez S.L."/>
            <person name="Kruys A."/>
            <person name="Hutchinson M.I."/>
            <person name="Powell A.J."/>
            <person name="Barry K."/>
            <person name="Miller A.N."/>
            <person name="Grigoriev I.V."/>
            <person name="Debuchy R."/>
            <person name="Gladieux P."/>
            <person name="Thoren M.H."/>
            <person name="Johannesson H."/>
        </authorList>
    </citation>
    <scope>NUCLEOTIDE SEQUENCE</scope>
    <source>
        <strain evidence="8">8032-3</strain>
    </source>
</reference>
<keyword evidence="2 6" id="KW-0812">Transmembrane</keyword>
<evidence type="ECO:0000256" key="4">
    <source>
        <dbReference type="ARBA" id="ARBA00023136"/>
    </source>
</evidence>
<feature type="domain" description="N-acetyltransferase" evidence="7">
    <location>
        <begin position="3"/>
        <end position="136"/>
    </location>
</feature>
<dbReference type="SUPFAM" id="SSF55729">
    <property type="entry name" value="Acyl-CoA N-acyltransferases (Nat)"/>
    <property type="match status" value="1"/>
</dbReference>
<gene>
    <name evidence="8" type="ORF">QBC33DRAFT_580121</name>
</gene>
<organism evidence="8 9">
    <name type="scientific">Phialemonium atrogriseum</name>
    <dbReference type="NCBI Taxonomy" id="1093897"/>
    <lineage>
        <taxon>Eukaryota</taxon>
        <taxon>Fungi</taxon>
        <taxon>Dikarya</taxon>
        <taxon>Ascomycota</taxon>
        <taxon>Pezizomycotina</taxon>
        <taxon>Sordariomycetes</taxon>
        <taxon>Sordariomycetidae</taxon>
        <taxon>Cephalothecales</taxon>
        <taxon>Cephalothecaceae</taxon>
        <taxon>Phialemonium</taxon>
    </lineage>
</organism>
<evidence type="ECO:0000256" key="6">
    <source>
        <dbReference type="SAM" id="Phobius"/>
    </source>
</evidence>
<dbReference type="RefSeq" id="XP_060281058.1">
    <property type="nucleotide sequence ID" value="XM_060431183.1"/>
</dbReference>
<comment type="caution">
    <text evidence="8">The sequence shown here is derived from an EMBL/GenBank/DDBJ whole genome shotgun (WGS) entry which is preliminary data.</text>
</comment>
<dbReference type="GeneID" id="85314370"/>
<evidence type="ECO:0000256" key="2">
    <source>
        <dbReference type="ARBA" id="ARBA00022692"/>
    </source>
</evidence>
<dbReference type="AlphaFoldDB" id="A0AAJ0BV29"/>
<feature type="transmembrane region" description="Helical" evidence="6">
    <location>
        <begin position="312"/>
        <end position="331"/>
    </location>
</feature>